<protein>
    <submittedName>
        <fullName evidence="2">Uncharacterized protein</fullName>
    </submittedName>
</protein>
<reference evidence="2 3" key="1">
    <citation type="journal article" date="2019" name="New Phytol.">
        <title>Comparative genomics reveals unique wood-decay strategies and fruiting body development in the Schizophyllaceae.</title>
        <authorList>
            <person name="Almasi E."/>
            <person name="Sahu N."/>
            <person name="Krizsan K."/>
            <person name="Balint B."/>
            <person name="Kovacs G.M."/>
            <person name="Kiss B."/>
            <person name="Cseklye J."/>
            <person name="Drula E."/>
            <person name="Henrissat B."/>
            <person name="Nagy I."/>
            <person name="Chovatia M."/>
            <person name="Adam C."/>
            <person name="LaButti K."/>
            <person name="Lipzen A."/>
            <person name="Riley R."/>
            <person name="Grigoriev I.V."/>
            <person name="Nagy L.G."/>
        </authorList>
    </citation>
    <scope>NUCLEOTIDE SEQUENCE [LARGE SCALE GENOMIC DNA]</scope>
    <source>
        <strain evidence="2 3">NL-1724</strain>
    </source>
</reference>
<evidence type="ECO:0000313" key="3">
    <source>
        <dbReference type="Proteomes" id="UP000320762"/>
    </source>
</evidence>
<evidence type="ECO:0000313" key="2">
    <source>
        <dbReference type="EMBL" id="TRM64009.1"/>
    </source>
</evidence>
<evidence type="ECO:0000256" key="1">
    <source>
        <dbReference type="SAM" id="MobiDB-lite"/>
    </source>
</evidence>
<comment type="caution">
    <text evidence="2">The sequence shown here is derived from an EMBL/GenBank/DDBJ whole genome shotgun (WGS) entry which is preliminary data.</text>
</comment>
<proteinExistence type="predicted"/>
<dbReference type="EMBL" id="VDMD01000008">
    <property type="protein sequence ID" value="TRM64009.1"/>
    <property type="molecule type" value="Genomic_DNA"/>
</dbReference>
<organism evidence="2 3">
    <name type="scientific">Schizophyllum amplum</name>
    <dbReference type="NCBI Taxonomy" id="97359"/>
    <lineage>
        <taxon>Eukaryota</taxon>
        <taxon>Fungi</taxon>
        <taxon>Dikarya</taxon>
        <taxon>Basidiomycota</taxon>
        <taxon>Agaricomycotina</taxon>
        <taxon>Agaricomycetes</taxon>
        <taxon>Agaricomycetidae</taxon>
        <taxon>Agaricales</taxon>
        <taxon>Schizophyllaceae</taxon>
        <taxon>Schizophyllum</taxon>
    </lineage>
</organism>
<dbReference type="AlphaFoldDB" id="A0A550CGT2"/>
<feature type="region of interest" description="Disordered" evidence="1">
    <location>
        <begin position="23"/>
        <end position="52"/>
    </location>
</feature>
<gene>
    <name evidence="2" type="ORF">BD626DRAFT_493484</name>
</gene>
<name>A0A550CGT2_9AGAR</name>
<keyword evidence="3" id="KW-1185">Reference proteome</keyword>
<sequence length="70" mass="8091">MKTCRRLLAPLVTKLRSSLSVQSTPTYRATCRPRSSSLHRKVRERSFSRRTSQKRLSRLTAWSSSLTPDL</sequence>
<accession>A0A550CGT2</accession>
<dbReference type="Proteomes" id="UP000320762">
    <property type="component" value="Unassembled WGS sequence"/>
</dbReference>